<keyword evidence="2" id="KW-1185">Reference proteome</keyword>
<dbReference type="EMBL" id="UYSU01035958">
    <property type="protein sequence ID" value="VDL96951.1"/>
    <property type="molecule type" value="Genomic_DNA"/>
</dbReference>
<reference evidence="3" key="1">
    <citation type="submission" date="2016-06" db="UniProtKB">
        <authorList>
            <consortium name="WormBaseParasite"/>
        </authorList>
    </citation>
    <scope>IDENTIFICATION</scope>
</reference>
<dbReference type="Proteomes" id="UP000275846">
    <property type="component" value="Unassembled WGS sequence"/>
</dbReference>
<dbReference type="WBParaSite" id="SSLN_0001097701-mRNA-1">
    <property type="protein sequence ID" value="SSLN_0001097701-mRNA-1"/>
    <property type="gene ID" value="SSLN_0001097701"/>
</dbReference>
<accession>A0A183T268</accession>
<sequence>MKDKYTWREITHVGCSSQVTFEPHHIDGTTHAVADILSRPSLSAFPLYHVMDLGAMTAEHWRLGCSGDESIRGLRLAELSSMTGRLDSFSSPFRVNLNALSRFPNAYWTSHLGI</sequence>
<reference evidence="1 2" key="2">
    <citation type="submission" date="2018-11" db="EMBL/GenBank/DDBJ databases">
        <authorList>
            <consortium name="Pathogen Informatics"/>
        </authorList>
    </citation>
    <scope>NUCLEOTIDE SEQUENCE [LARGE SCALE GENOMIC DNA]</scope>
    <source>
        <strain evidence="1 2">NST_G2</strain>
    </source>
</reference>
<organism evidence="3">
    <name type="scientific">Schistocephalus solidus</name>
    <name type="common">Tapeworm</name>
    <dbReference type="NCBI Taxonomy" id="70667"/>
    <lineage>
        <taxon>Eukaryota</taxon>
        <taxon>Metazoa</taxon>
        <taxon>Spiralia</taxon>
        <taxon>Lophotrochozoa</taxon>
        <taxon>Platyhelminthes</taxon>
        <taxon>Cestoda</taxon>
        <taxon>Eucestoda</taxon>
        <taxon>Diphyllobothriidea</taxon>
        <taxon>Diphyllobothriidae</taxon>
        <taxon>Schistocephalus</taxon>
    </lineage>
</organism>
<evidence type="ECO:0000313" key="1">
    <source>
        <dbReference type="EMBL" id="VDL96951.1"/>
    </source>
</evidence>
<gene>
    <name evidence="1" type="ORF">SSLN_LOCUS10566</name>
</gene>
<protein>
    <submittedName>
        <fullName evidence="3">Oxidoreductase</fullName>
    </submittedName>
</protein>
<proteinExistence type="predicted"/>
<name>A0A183T268_SCHSO</name>
<evidence type="ECO:0000313" key="3">
    <source>
        <dbReference type="WBParaSite" id="SSLN_0001097701-mRNA-1"/>
    </source>
</evidence>
<evidence type="ECO:0000313" key="2">
    <source>
        <dbReference type="Proteomes" id="UP000275846"/>
    </source>
</evidence>
<dbReference type="AlphaFoldDB" id="A0A183T268"/>